<evidence type="ECO:0000313" key="2">
    <source>
        <dbReference type="Proteomes" id="UP000828390"/>
    </source>
</evidence>
<organism evidence="1 2">
    <name type="scientific">Dreissena polymorpha</name>
    <name type="common">Zebra mussel</name>
    <name type="synonym">Mytilus polymorpha</name>
    <dbReference type="NCBI Taxonomy" id="45954"/>
    <lineage>
        <taxon>Eukaryota</taxon>
        <taxon>Metazoa</taxon>
        <taxon>Spiralia</taxon>
        <taxon>Lophotrochozoa</taxon>
        <taxon>Mollusca</taxon>
        <taxon>Bivalvia</taxon>
        <taxon>Autobranchia</taxon>
        <taxon>Heteroconchia</taxon>
        <taxon>Euheterodonta</taxon>
        <taxon>Imparidentia</taxon>
        <taxon>Neoheterodontei</taxon>
        <taxon>Myida</taxon>
        <taxon>Dreissenoidea</taxon>
        <taxon>Dreissenidae</taxon>
        <taxon>Dreissena</taxon>
    </lineage>
</organism>
<gene>
    <name evidence="1" type="ORF">DPMN_116490</name>
</gene>
<name>A0A9D4QTL1_DREPO</name>
<reference evidence="1" key="1">
    <citation type="journal article" date="2019" name="bioRxiv">
        <title>The Genome of the Zebra Mussel, Dreissena polymorpha: A Resource for Invasive Species Research.</title>
        <authorList>
            <person name="McCartney M.A."/>
            <person name="Auch B."/>
            <person name="Kono T."/>
            <person name="Mallez S."/>
            <person name="Zhang Y."/>
            <person name="Obille A."/>
            <person name="Becker A."/>
            <person name="Abrahante J.E."/>
            <person name="Garbe J."/>
            <person name="Badalamenti J.P."/>
            <person name="Herman A."/>
            <person name="Mangelson H."/>
            <person name="Liachko I."/>
            <person name="Sullivan S."/>
            <person name="Sone E.D."/>
            <person name="Koren S."/>
            <person name="Silverstein K.A.T."/>
            <person name="Beckman K.B."/>
            <person name="Gohl D.M."/>
        </authorList>
    </citation>
    <scope>NUCLEOTIDE SEQUENCE</scope>
    <source>
        <strain evidence="1">Duluth1</strain>
        <tissue evidence="1">Whole animal</tissue>
    </source>
</reference>
<sequence length="107" mass="12309">MNTSVSKPWNPKEVSYFICIFTLDNENDEIISGTVYIPLKKGTPFFPKNTNEETTENLTPEFDETIETAPGLADIDAEGHYYQFVVQYTHNEEGKLNVRDFCCDFLK</sequence>
<keyword evidence="2" id="KW-1185">Reference proteome</keyword>
<proteinExistence type="predicted"/>
<accession>A0A9D4QTL1</accession>
<dbReference type="EMBL" id="JAIWYP010000004">
    <property type="protein sequence ID" value="KAH3842984.1"/>
    <property type="molecule type" value="Genomic_DNA"/>
</dbReference>
<comment type="caution">
    <text evidence="1">The sequence shown here is derived from an EMBL/GenBank/DDBJ whole genome shotgun (WGS) entry which is preliminary data.</text>
</comment>
<dbReference type="Proteomes" id="UP000828390">
    <property type="component" value="Unassembled WGS sequence"/>
</dbReference>
<protein>
    <submittedName>
        <fullName evidence="1">Uncharacterized protein</fullName>
    </submittedName>
</protein>
<evidence type="ECO:0000313" key="1">
    <source>
        <dbReference type="EMBL" id="KAH3842984.1"/>
    </source>
</evidence>
<dbReference type="AlphaFoldDB" id="A0A9D4QTL1"/>
<reference evidence="1" key="2">
    <citation type="submission" date="2020-11" db="EMBL/GenBank/DDBJ databases">
        <authorList>
            <person name="McCartney M.A."/>
            <person name="Auch B."/>
            <person name="Kono T."/>
            <person name="Mallez S."/>
            <person name="Becker A."/>
            <person name="Gohl D.M."/>
            <person name="Silverstein K.A.T."/>
            <person name="Koren S."/>
            <person name="Bechman K.B."/>
            <person name="Herman A."/>
            <person name="Abrahante J.E."/>
            <person name="Garbe J."/>
        </authorList>
    </citation>
    <scope>NUCLEOTIDE SEQUENCE</scope>
    <source>
        <strain evidence="1">Duluth1</strain>
        <tissue evidence="1">Whole animal</tissue>
    </source>
</reference>